<keyword evidence="2" id="KW-1185">Reference proteome</keyword>
<reference evidence="1 2" key="1">
    <citation type="journal article" date="2013" name="J. Microbiol. Biotechnol.">
        <title>Novosphingobium ginsenosidimutans sp. nov., with the ability to convert ginsenoside.</title>
        <authorList>
            <person name="Kim J.K."/>
            <person name="He D."/>
            <person name="Liu Q.M."/>
            <person name="Park H.Y."/>
            <person name="Jung M.S."/>
            <person name="Yoon M.H."/>
            <person name="Kim S.C."/>
            <person name="Im W.T."/>
        </authorList>
    </citation>
    <scope>NUCLEOTIDE SEQUENCE [LARGE SCALE GENOMIC DNA]</scope>
    <source>
        <strain evidence="1 2">FW-6</strain>
    </source>
</reference>
<dbReference type="OrthoDB" id="7836265at2"/>
<accession>A0A5B8S7N4</accession>
<dbReference type="KEGG" id="ngf:FRF71_10210"/>
<name>A0A5B8S7N4_9SPHN</name>
<dbReference type="SUPFAM" id="SSF53335">
    <property type="entry name" value="S-adenosyl-L-methionine-dependent methyltransferases"/>
    <property type="match status" value="1"/>
</dbReference>
<evidence type="ECO:0000313" key="2">
    <source>
        <dbReference type="Proteomes" id="UP000321172"/>
    </source>
</evidence>
<gene>
    <name evidence="1" type="ORF">FRF71_10210</name>
</gene>
<dbReference type="AlphaFoldDB" id="A0A5B8S7N4"/>
<sequence>MRLRQITDSIVQKFNEALRFLFVDLLKSKAFVDFYLHEYRSYEDYREVQIYHNYRKLGRVWADAGTMDLLAASLRELLGAGPITGICHGTRNGFEQNHLNDQHAGFAVIGTDISPSARDFPNSVEWDFHDVNPEWQGQFDFVYSNSLDQSWQPKVALEAWLDQVRPGGVVVIEYSEEQSPLAAGEMDPFGVRPVAVPYVLADWFGHNVSVSFRQSYKANIKKPNWLFFIRRNTATVAPA</sequence>
<dbReference type="GO" id="GO:0032259">
    <property type="term" value="P:methylation"/>
    <property type="evidence" value="ECO:0007669"/>
    <property type="project" value="UniProtKB-KW"/>
</dbReference>
<dbReference type="Proteomes" id="UP000321172">
    <property type="component" value="Chromosome"/>
</dbReference>
<organism evidence="1 2">
    <name type="scientific">Novosphingobium ginsenosidimutans</name>
    <dbReference type="NCBI Taxonomy" id="1176536"/>
    <lineage>
        <taxon>Bacteria</taxon>
        <taxon>Pseudomonadati</taxon>
        <taxon>Pseudomonadota</taxon>
        <taxon>Alphaproteobacteria</taxon>
        <taxon>Sphingomonadales</taxon>
        <taxon>Sphingomonadaceae</taxon>
        <taxon>Novosphingobium</taxon>
    </lineage>
</organism>
<dbReference type="CDD" id="cd02440">
    <property type="entry name" value="AdoMet_MTases"/>
    <property type="match status" value="1"/>
</dbReference>
<evidence type="ECO:0000313" key="1">
    <source>
        <dbReference type="EMBL" id="QEA16475.1"/>
    </source>
</evidence>
<dbReference type="EMBL" id="CP042345">
    <property type="protein sequence ID" value="QEA16475.1"/>
    <property type="molecule type" value="Genomic_DNA"/>
</dbReference>
<dbReference type="InterPro" id="IPR029063">
    <property type="entry name" value="SAM-dependent_MTases_sf"/>
</dbReference>
<dbReference type="GO" id="GO:0008168">
    <property type="term" value="F:methyltransferase activity"/>
    <property type="evidence" value="ECO:0007669"/>
    <property type="project" value="UniProtKB-KW"/>
</dbReference>
<protein>
    <submittedName>
        <fullName evidence="1">Class I SAM-dependent methyltransferase</fullName>
    </submittedName>
</protein>
<keyword evidence="1" id="KW-0489">Methyltransferase</keyword>
<keyword evidence="1" id="KW-0808">Transferase</keyword>
<dbReference type="RefSeq" id="WP_147090555.1">
    <property type="nucleotide sequence ID" value="NZ_BAABJD010000005.1"/>
</dbReference>
<proteinExistence type="predicted"/>
<dbReference type="Gene3D" id="3.40.50.150">
    <property type="entry name" value="Vaccinia Virus protein VP39"/>
    <property type="match status" value="1"/>
</dbReference>